<dbReference type="AlphaFoldDB" id="A0A1M4Z577"/>
<gene>
    <name evidence="1" type="ORF">SAMN05444392_10845</name>
</gene>
<sequence length="358" mass="41030">MQISQLRLSHQKIVGEPIAQVEEVVRWHGAMQAQLYHSALWAIGLRTLQKKMIDVEQAITERKIVRTWPMRGTIHFIPATDIKWMLSLTASRELSKFARRFTRLELDEQTLARCEQILMKILNQTCVSRPNILEALESEGIQTKQQRGYTILSYFSHIGLICQGPVDGNQPTFTLLDQWIPHAIEKSREEALITLVERYFQSHGPATIKDFVWWSGLTVKDTRNAIDQLGSTLISEKFSGIEYWGTSTDQEIAEKSLARVQLLPAFDEYLLGYKERSAVITKENAAKVVPGNNGMFLPTLVIDGQISGIWKPIKRKQSIEIQIIPFVPINSYWTEIEYAANEYCQFIQSNLSSIEIQY</sequence>
<dbReference type="EMBL" id="FQVL01000008">
    <property type="protein sequence ID" value="SHF13160.1"/>
    <property type="molecule type" value="Genomic_DNA"/>
</dbReference>
<accession>A0A1M4Z577</accession>
<dbReference type="Proteomes" id="UP000184476">
    <property type="component" value="Unassembled WGS sequence"/>
</dbReference>
<keyword evidence="1" id="KW-0238">DNA-binding</keyword>
<keyword evidence="2" id="KW-1185">Reference proteome</keyword>
<dbReference type="OrthoDB" id="2210247at2"/>
<name>A0A1M4Z577_9BACL</name>
<dbReference type="Pfam" id="PF06224">
    <property type="entry name" value="AlkZ-like"/>
    <property type="match status" value="1"/>
</dbReference>
<dbReference type="GO" id="GO:0003677">
    <property type="term" value="F:DNA binding"/>
    <property type="evidence" value="ECO:0007669"/>
    <property type="project" value="UniProtKB-KW"/>
</dbReference>
<dbReference type="PANTHER" id="PTHR38479:SF2">
    <property type="entry name" value="WINGED HELIX DNA-BINDING DOMAIN-CONTAINING PROTEIN"/>
    <property type="match status" value="1"/>
</dbReference>
<reference evidence="1 2" key="1">
    <citation type="submission" date="2016-11" db="EMBL/GenBank/DDBJ databases">
        <authorList>
            <person name="Jaros S."/>
            <person name="Januszkiewicz K."/>
            <person name="Wedrychowicz H."/>
        </authorList>
    </citation>
    <scope>NUCLEOTIDE SEQUENCE [LARGE SCALE GENOMIC DNA]</scope>
    <source>
        <strain evidence="1 2">DSM 44666</strain>
    </source>
</reference>
<dbReference type="STRING" id="112248.SAMN05444392_10845"/>
<dbReference type="InterPro" id="IPR009351">
    <property type="entry name" value="AlkZ-like"/>
</dbReference>
<protein>
    <submittedName>
        <fullName evidence="1">Winged helix DNA-binding domain-containing protein</fullName>
    </submittedName>
</protein>
<dbReference type="RefSeq" id="WP_073155277.1">
    <property type="nucleotide sequence ID" value="NZ_FQVL01000008.1"/>
</dbReference>
<organism evidence="1 2">
    <name type="scientific">Seinonella peptonophila</name>
    <dbReference type="NCBI Taxonomy" id="112248"/>
    <lineage>
        <taxon>Bacteria</taxon>
        <taxon>Bacillati</taxon>
        <taxon>Bacillota</taxon>
        <taxon>Bacilli</taxon>
        <taxon>Bacillales</taxon>
        <taxon>Thermoactinomycetaceae</taxon>
        <taxon>Seinonella</taxon>
    </lineage>
</organism>
<proteinExistence type="predicted"/>
<dbReference type="PANTHER" id="PTHR38479">
    <property type="entry name" value="LMO0824 PROTEIN"/>
    <property type="match status" value="1"/>
</dbReference>
<evidence type="ECO:0000313" key="2">
    <source>
        <dbReference type="Proteomes" id="UP000184476"/>
    </source>
</evidence>
<evidence type="ECO:0000313" key="1">
    <source>
        <dbReference type="EMBL" id="SHF13160.1"/>
    </source>
</evidence>